<accession>A0A4C1XW53</accession>
<keyword evidence="3" id="KW-1185">Reference proteome</keyword>
<evidence type="ECO:0000313" key="3">
    <source>
        <dbReference type="Proteomes" id="UP000299102"/>
    </source>
</evidence>
<proteinExistence type="predicted"/>
<dbReference type="EMBL" id="BGZK01000979">
    <property type="protein sequence ID" value="GBP67292.1"/>
    <property type="molecule type" value="Genomic_DNA"/>
</dbReference>
<reference evidence="2 3" key="1">
    <citation type="journal article" date="2019" name="Commun. Biol.">
        <title>The bagworm genome reveals a unique fibroin gene that provides high tensile strength.</title>
        <authorList>
            <person name="Kono N."/>
            <person name="Nakamura H."/>
            <person name="Ohtoshi R."/>
            <person name="Tomita M."/>
            <person name="Numata K."/>
            <person name="Arakawa K."/>
        </authorList>
    </citation>
    <scope>NUCLEOTIDE SEQUENCE [LARGE SCALE GENOMIC DNA]</scope>
</reference>
<evidence type="ECO:0000256" key="1">
    <source>
        <dbReference type="SAM" id="MobiDB-lite"/>
    </source>
</evidence>
<dbReference type="Proteomes" id="UP000299102">
    <property type="component" value="Unassembled WGS sequence"/>
</dbReference>
<evidence type="ECO:0000313" key="2">
    <source>
        <dbReference type="EMBL" id="GBP67292.1"/>
    </source>
</evidence>
<sequence length="178" mass="19790">MRFCYRLIAHLNERIQAVSRLNLRFESARTKRWPVNEFQPTGGAADGRFIWLTPHALDRLLVNSINVPAVPNYRVGRAVSPASFHGGVMQTLAQPKRADPPPGRLFRPTQKADGPAVIRLVQSVCFGRPTSQLSVAIGNAMLRQNGTVIALQVEIDRSSARPPHRRESGRATALRMCF</sequence>
<feature type="region of interest" description="Disordered" evidence="1">
    <location>
        <begin position="159"/>
        <end position="178"/>
    </location>
</feature>
<feature type="compositionally biased region" description="Basic and acidic residues" evidence="1">
    <location>
        <begin position="159"/>
        <end position="169"/>
    </location>
</feature>
<protein>
    <submittedName>
        <fullName evidence="2">Uncharacterized protein</fullName>
    </submittedName>
</protein>
<dbReference type="AlphaFoldDB" id="A0A4C1XW53"/>
<gene>
    <name evidence="2" type="ORF">EVAR_43803_1</name>
</gene>
<name>A0A4C1XW53_EUMVA</name>
<organism evidence="2 3">
    <name type="scientific">Eumeta variegata</name>
    <name type="common">Bagworm moth</name>
    <name type="synonym">Eumeta japonica</name>
    <dbReference type="NCBI Taxonomy" id="151549"/>
    <lineage>
        <taxon>Eukaryota</taxon>
        <taxon>Metazoa</taxon>
        <taxon>Ecdysozoa</taxon>
        <taxon>Arthropoda</taxon>
        <taxon>Hexapoda</taxon>
        <taxon>Insecta</taxon>
        <taxon>Pterygota</taxon>
        <taxon>Neoptera</taxon>
        <taxon>Endopterygota</taxon>
        <taxon>Lepidoptera</taxon>
        <taxon>Glossata</taxon>
        <taxon>Ditrysia</taxon>
        <taxon>Tineoidea</taxon>
        <taxon>Psychidae</taxon>
        <taxon>Oiketicinae</taxon>
        <taxon>Eumeta</taxon>
    </lineage>
</organism>
<comment type="caution">
    <text evidence="2">The sequence shown here is derived from an EMBL/GenBank/DDBJ whole genome shotgun (WGS) entry which is preliminary data.</text>
</comment>